<comment type="function">
    <text evidence="2">Catalyzes the hydrolysis of 5-hydroxyisourate (HIU) to 2-oxo-4-hydroxy-4-carboxy-5-ureidoimidazoline (OHCU).</text>
</comment>
<evidence type="ECO:0000256" key="7">
    <source>
        <dbReference type="RuleBase" id="RU361270"/>
    </source>
</evidence>
<evidence type="ECO:0000313" key="9">
    <source>
        <dbReference type="EMBL" id="MDU0326074.1"/>
    </source>
</evidence>
<dbReference type="PANTHER" id="PTHR10395">
    <property type="entry name" value="URICASE AND TRANSTHYRETIN-RELATED"/>
    <property type="match status" value="1"/>
</dbReference>
<protein>
    <recommendedName>
        <fullName evidence="7">5-hydroxyisourate hydrolase</fullName>
        <shortName evidence="7">HIU hydrolase</shortName>
        <shortName evidence="7">HIUHase</shortName>
        <ecNumber evidence="7">3.5.2.17</ecNumber>
    </recommendedName>
</protein>
<dbReference type="CDD" id="cd05822">
    <property type="entry name" value="TLP_HIUase"/>
    <property type="match status" value="1"/>
</dbReference>
<keyword evidence="5 7" id="KW-0659">Purine metabolism</keyword>
<evidence type="ECO:0000256" key="2">
    <source>
        <dbReference type="ARBA" id="ARBA00002704"/>
    </source>
</evidence>
<dbReference type="GO" id="GO:0033971">
    <property type="term" value="F:hydroxyisourate hydrolase activity"/>
    <property type="evidence" value="ECO:0007669"/>
    <property type="project" value="UniProtKB-EC"/>
</dbReference>
<dbReference type="Gene3D" id="2.60.40.180">
    <property type="entry name" value="Transthyretin/hydroxyisourate hydrolase domain"/>
    <property type="match status" value="1"/>
</dbReference>
<dbReference type="NCBIfam" id="TIGR02962">
    <property type="entry name" value="hdxy_isourate"/>
    <property type="match status" value="1"/>
</dbReference>
<evidence type="ECO:0000259" key="8">
    <source>
        <dbReference type="Pfam" id="PF00576"/>
    </source>
</evidence>
<dbReference type="Proteomes" id="UP001256673">
    <property type="component" value="Unassembled WGS sequence"/>
</dbReference>
<dbReference type="Pfam" id="PF00576">
    <property type="entry name" value="Transthyretin"/>
    <property type="match status" value="1"/>
</dbReference>
<sequence>MTHLTSHVLDATAGIPAAGVTLTLAHRGGATVDTATTDADGRASLGPDLLADGDYTLTFATGAYFRARGVPSFHPEVVVTFTVGGEAHLHVPLLLSPFAYSTYRGS</sequence>
<evidence type="ECO:0000256" key="5">
    <source>
        <dbReference type="ARBA" id="ARBA00022631"/>
    </source>
</evidence>
<dbReference type="EC" id="3.5.2.17" evidence="7"/>
<keyword evidence="6 7" id="KW-0378">Hydrolase</keyword>
<accession>A0ABU3RTC7</accession>
<reference evidence="9 10" key="1">
    <citation type="submission" date="2023-09" db="EMBL/GenBank/DDBJ databases">
        <title>Microbacterium fusihabitans sp. nov., Microbacterium phycihabitans sp. nov., and Microbacterium cervinum sp. nov., isolated from dried seaweeds of beach.</title>
        <authorList>
            <person name="Lee S.D."/>
        </authorList>
    </citation>
    <scope>NUCLEOTIDE SEQUENCE [LARGE SCALE GENOMIC DNA]</scope>
    <source>
        <strain evidence="9 10">KSW2-21</strain>
    </source>
</reference>
<proteinExistence type="inferred from homology"/>
<dbReference type="RefSeq" id="WP_251505562.1">
    <property type="nucleotide sequence ID" value="NZ_JAWDIU010000001.1"/>
</dbReference>
<dbReference type="InterPro" id="IPR014306">
    <property type="entry name" value="Hydroxyisourate_hydrolase"/>
</dbReference>
<comment type="subunit">
    <text evidence="4 7">Homotetramer.</text>
</comment>
<evidence type="ECO:0000256" key="6">
    <source>
        <dbReference type="ARBA" id="ARBA00022801"/>
    </source>
</evidence>
<comment type="similarity">
    <text evidence="3 7">Belongs to the transthyretin family. 5-hydroxyisourate hydrolase subfamily.</text>
</comment>
<dbReference type="InterPro" id="IPR000895">
    <property type="entry name" value="Transthyretin/HIU_hydrolase"/>
</dbReference>
<evidence type="ECO:0000313" key="10">
    <source>
        <dbReference type="Proteomes" id="UP001256673"/>
    </source>
</evidence>
<dbReference type="PANTHER" id="PTHR10395:SF7">
    <property type="entry name" value="5-HYDROXYISOURATE HYDROLASE"/>
    <property type="match status" value="1"/>
</dbReference>
<keyword evidence="10" id="KW-1185">Reference proteome</keyword>
<evidence type="ECO:0000256" key="1">
    <source>
        <dbReference type="ARBA" id="ARBA00001043"/>
    </source>
</evidence>
<dbReference type="PRINTS" id="PR00189">
    <property type="entry name" value="TRNSTHYRETIN"/>
</dbReference>
<evidence type="ECO:0000256" key="3">
    <source>
        <dbReference type="ARBA" id="ARBA00009850"/>
    </source>
</evidence>
<comment type="catalytic activity">
    <reaction evidence="1 7">
        <text>5-hydroxyisourate + H2O = 5-hydroxy-2-oxo-4-ureido-2,5-dihydro-1H-imidazole-5-carboxylate + H(+)</text>
        <dbReference type="Rhea" id="RHEA:23736"/>
        <dbReference type="ChEBI" id="CHEBI:15377"/>
        <dbReference type="ChEBI" id="CHEBI:15378"/>
        <dbReference type="ChEBI" id="CHEBI:18072"/>
        <dbReference type="ChEBI" id="CHEBI:58639"/>
        <dbReference type="EC" id="3.5.2.17"/>
    </reaction>
</comment>
<dbReference type="SUPFAM" id="SSF49472">
    <property type="entry name" value="Transthyretin (synonym: prealbumin)"/>
    <property type="match status" value="1"/>
</dbReference>
<gene>
    <name evidence="9" type="primary">uraH</name>
    <name evidence="9" type="ORF">RWH43_04810</name>
</gene>
<feature type="domain" description="Transthyretin/hydroxyisourate hydrolase" evidence="8">
    <location>
        <begin position="4"/>
        <end position="105"/>
    </location>
</feature>
<dbReference type="InterPro" id="IPR023416">
    <property type="entry name" value="Transthyretin/HIU_hydrolase_d"/>
</dbReference>
<organism evidence="9 10">
    <name type="scientific">Microbacterium algihabitans</name>
    <dbReference type="NCBI Taxonomy" id="3075992"/>
    <lineage>
        <taxon>Bacteria</taxon>
        <taxon>Bacillati</taxon>
        <taxon>Actinomycetota</taxon>
        <taxon>Actinomycetes</taxon>
        <taxon>Micrococcales</taxon>
        <taxon>Microbacteriaceae</taxon>
        <taxon>Microbacterium</taxon>
    </lineage>
</organism>
<comment type="caution">
    <text evidence="9">The sequence shown here is derived from an EMBL/GenBank/DDBJ whole genome shotgun (WGS) entry which is preliminary data.</text>
</comment>
<name>A0ABU3RTC7_9MICO</name>
<evidence type="ECO:0000256" key="4">
    <source>
        <dbReference type="ARBA" id="ARBA00011881"/>
    </source>
</evidence>
<dbReference type="InterPro" id="IPR036817">
    <property type="entry name" value="Transthyretin/HIU_hydrolase_sf"/>
</dbReference>
<dbReference type="EMBL" id="JAWDIU010000001">
    <property type="protein sequence ID" value="MDU0326074.1"/>
    <property type="molecule type" value="Genomic_DNA"/>
</dbReference>